<dbReference type="SMART" id="SM00456">
    <property type="entry name" value="WW"/>
    <property type="match status" value="2"/>
</dbReference>
<dbReference type="CDD" id="cd00201">
    <property type="entry name" value="WW"/>
    <property type="match status" value="1"/>
</dbReference>
<evidence type="ECO:0000256" key="4">
    <source>
        <dbReference type="SAM" id="MobiDB-lite"/>
    </source>
</evidence>
<dbReference type="PROSITE" id="PS50020">
    <property type="entry name" value="WW_DOMAIN_2"/>
    <property type="match status" value="1"/>
</dbReference>
<feature type="compositionally biased region" description="Low complexity" evidence="4">
    <location>
        <begin position="295"/>
        <end position="337"/>
    </location>
</feature>
<name>G4ZNC2_PHYSP</name>
<dbReference type="InterPro" id="IPR036020">
    <property type="entry name" value="WW_dom_sf"/>
</dbReference>
<feature type="compositionally biased region" description="Acidic residues" evidence="4">
    <location>
        <begin position="1403"/>
        <end position="1417"/>
    </location>
</feature>
<feature type="compositionally biased region" description="Low complexity" evidence="4">
    <location>
        <begin position="1288"/>
        <end position="1305"/>
    </location>
</feature>
<dbReference type="GO" id="GO:0000062">
    <property type="term" value="F:fatty-acyl-CoA binding"/>
    <property type="evidence" value="ECO:0007669"/>
    <property type="project" value="TreeGrafter"/>
</dbReference>
<feature type="compositionally biased region" description="Polar residues" evidence="4">
    <location>
        <begin position="338"/>
        <end position="349"/>
    </location>
</feature>
<dbReference type="Gene3D" id="1.25.40.20">
    <property type="entry name" value="Ankyrin repeat-containing domain"/>
    <property type="match status" value="1"/>
</dbReference>
<dbReference type="Pfam" id="PF00397">
    <property type="entry name" value="WW"/>
    <property type="match status" value="1"/>
</dbReference>
<dbReference type="STRING" id="1094619.G4ZNC2"/>
<feature type="compositionally biased region" description="Acidic residues" evidence="4">
    <location>
        <begin position="80"/>
        <end position="91"/>
    </location>
</feature>
<dbReference type="EMBL" id="JH159155">
    <property type="protein sequence ID" value="EGZ16058.1"/>
    <property type="molecule type" value="Genomic_DNA"/>
</dbReference>
<dbReference type="SUPFAM" id="SSF51045">
    <property type="entry name" value="WW domain"/>
    <property type="match status" value="1"/>
</dbReference>
<proteinExistence type="predicted"/>
<organism evidence="6 7">
    <name type="scientific">Phytophthora sojae (strain P6497)</name>
    <name type="common">Soybean stem and root rot agent</name>
    <name type="synonym">Phytophthora megasperma f. sp. glycines</name>
    <dbReference type="NCBI Taxonomy" id="1094619"/>
    <lineage>
        <taxon>Eukaryota</taxon>
        <taxon>Sar</taxon>
        <taxon>Stramenopiles</taxon>
        <taxon>Oomycota</taxon>
        <taxon>Peronosporomycetes</taxon>
        <taxon>Peronosporales</taxon>
        <taxon>Peronosporaceae</taxon>
        <taxon>Phytophthora</taxon>
    </lineage>
</organism>
<dbReference type="Pfam" id="PF12796">
    <property type="entry name" value="Ank_2"/>
    <property type="match status" value="1"/>
</dbReference>
<feature type="compositionally biased region" description="Basic and acidic residues" evidence="4">
    <location>
        <begin position="555"/>
        <end position="570"/>
    </location>
</feature>
<dbReference type="PANTHER" id="PTHR24119">
    <property type="entry name" value="ACYL-COA-BINDING DOMAIN-CONTAINING PROTEIN 6"/>
    <property type="match status" value="1"/>
</dbReference>
<evidence type="ECO:0000313" key="7">
    <source>
        <dbReference type="Proteomes" id="UP000002640"/>
    </source>
</evidence>
<feature type="compositionally biased region" description="Basic and acidic residues" evidence="4">
    <location>
        <begin position="157"/>
        <end position="176"/>
    </location>
</feature>
<feature type="domain" description="WW" evidence="5">
    <location>
        <begin position="241"/>
        <end position="269"/>
    </location>
</feature>
<feature type="region of interest" description="Disordered" evidence="4">
    <location>
        <begin position="219"/>
        <end position="239"/>
    </location>
</feature>
<dbReference type="KEGG" id="psoj:PHYSODRAFT_262989"/>
<feature type="region of interest" description="Disordered" evidence="4">
    <location>
        <begin position="261"/>
        <end position="403"/>
    </location>
</feature>
<dbReference type="GeneID" id="20639451"/>
<dbReference type="InterPro" id="IPR036770">
    <property type="entry name" value="Ankyrin_rpt-contain_sf"/>
</dbReference>
<feature type="region of interest" description="Disordered" evidence="4">
    <location>
        <begin position="52"/>
        <end position="188"/>
    </location>
</feature>
<feature type="region of interest" description="Disordered" evidence="4">
    <location>
        <begin position="1372"/>
        <end position="1494"/>
    </location>
</feature>
<dbReference type="InParanoid" id="G4ZNC2"/>
<feature type="region of interest" description="Disordered" evidence="4">
    <location>
        <begin position="1"/>
        <end position="31"/>
    </location>
</feature>
<keyword evidence="7" id="KW-1185">Reference proteome</keyword>
<dbReference type="PROSITE" id="PS50297">
    <property type="entry name" value="ANK_REP_REGION"/>
    <property type="match status" value="1"/>
</dbReference>
<dbReference type="OMA" id="CQNNNKR"/>
<evidence type="ECO:0000256" key="2">
    <source>
        <dbReference type="PROSITE-ProRule" id="PRU00023"/>
    </source>
</evidence>
<dbReference type="RefSeq" id="XP_009529807.1">
    <property type="nucleotide sequence ID" value="XM_009531512.1"/>
</dbReference>
<gene>
    <name evidence="6" type="ORF">PHYSODRAFT_262989</name>
</gene>
<keyword evidence="2" id="KW-0040">ANK repeat</keyword>
<dbReference type="SUPFAM" id="SSF48403">
    <property type="entry name" value="Ankyrin repeat"/>
    <property type="match status" value="1"/>
</dbReference>
<keyword evidence="1" id="KW-0446">Lipid-binding</keyword>
<feature type="compositionally biased region" description="Basic and acidic residues" evidence="4">
    <location>
        <begin position="514"/>
        <end position="528"/>
    </location>
</feature>
<evidence type="ECO:0000256" key="3">
    <source>
        <dbReference type="SAM" id="Coils"/>
    </source>
</evidence>
<dbReference type="PANTHER" id="PTHR24119:SF0">
    <property type="entry name" value="ACYL-COA-BINDING DOMAIN-CONTAINING PROTEIN 6"/>
    <property type="match status" value="1"/>
</dbReference>
<accession>G4ZNC2</accession>
<dbReference type="SMR" id="G4ZNC2"/>
<sequence length="1741" mass="193065">MRSFFSKRNAGTQSRKRKQVENDVSADGVPMVFKGDESLVQLHAETAELLRLVKTQPKSSKKSSKLNTSAGDKTRLTIEVLDDSEDDEQESQTDTKAADSQAAKSPHQEWVEPPAPVDPSAFDAEETRIRQGKDTFYPDIRPSKHGVEWQKNAFQREQNRQEDIHNSERSRAEQAIRKKQRKREQTLENRLETSATLIQAHSRGFLCRRRRWEEKQAAATATTAATVPADEVETDRPVDQWHEVRDVERGEVWYYNATTGVSQWEPPATFTPAATPRSRSLPELPALNTSGSVKTATSRTNQQRSSSTIESLPPLSPASSSARSTSSYQQEQQHQQSGAHRSSEASMNRKSIRSPRSLPSLQPEGITSSPNPWECDSVLPSERSLSTDRTQDSGGYADSEVGDSFFERRQSLPLELEDCGQDRIAPLEDANSDWQTNDTLFRADGTKNSKLRDTIRSALHVSKFDSISSLIASNVVLRRKSVPGKVSRNQNPGSRRREIVLGKREEPVFVAVLARDRDKRSERSRADEGNPESPTRASSIRSKAKTASRAGRPPHIRDLADPGFHEDTSRKSPTSRSRRKTSQQENEDDADDPEAKEAARREAVTVCFNCWSASNGRHCDLHQDPRDSTRKIRATESALMCANWELDQLRRKYRAEEIQEIFMKQRASLRYDRKLKQYVTVIECRHPIYRALEQLSSAWNKTMRRKLHTRSWFRSFLEQIRTDRLPRTLGGGKETSRPPSLFKLKNTLQNARWVSKYSESVCEFHPKAPVTSKDRTGQHPVPLRDVIMINPARPQLRNWILVTEYTKPVALYKPRVYELPPPRCVPMPVPSFLERLPLPVSNVHIDAGHSASWLERLSARMAISAVQKAALQIGACSPPHGSTDARRTKHVRPLVVLFATFSRKPTPGNLDVGGLSAVLLIHMLVTTYIPAQFGNFVVFDRRAVAPAPSRDETASFVCLIVDPTTPEYVFRALEHALNVRRPPCIVVAARVHLVSSTDNEDTRREMMLLDARRFPLNRPEQTGEEEANGFRTYWLIDPFAVLDFVPGVQVAPSSGILVPNMASLNATVTTRVDRTYPFCVPTTRENTPVEFIHLLWIGQSSRNQPQAFTTLGRQQPGDFMKNSNPDGALGLCSSVVYRSWAYMQNSPYDEFVTEDGVAYWYDRNTGDTFWTRPILPTEKFRGKDGEIDGVITTGEGEIATLGVGLGTGAADSDAAKDGGAARYSQQNLRKYMTKKLEAPEDKERRVKLVTASAKKHDIVVDLMSASVSKGDLTRIQVPQLYLKRQPQRSSIAGSRASSASSTKSRVQIAGVATNETVESDGAVVPPLDSTTKQMIDSITLALGSALPAAKGASVDMLQLGIGLGMGLGMRVQQQSTSPIRQGAPTKSELARKLQSSSSTHDFDEQDGEDDEDDEGDELPTSSRSQTSSVGTSLLSSRSGYSVAPSVDISPTPDDVELSGGGPHVGKKTPGYQTHPPPGEGTSWVRKPVDTSGDSQTAVEGFGGALHQRVACLPKDFIAAVTSTKTCKMQANYLPVIKNMNQPRSVGIVRPRGALEEWLVVGYSPWTAGRAIFGTQFIEDLMLRPELVQTATDTATPAGAAATKPAVVQVEKRDNVSQAVKEAEQLDNIFSLCRHGKYDEVELLLNSPDWSTGIDAKDATGNTLLSVACQNNNKRIAKLCLRRGADINTQNLNGQSLLHYCHEYGFHDLMEYLMEKGARDDLLNADGLTCYEGLTQEAVDAI</sequence>
<feature type="compositionally biased region" description="Polar residues" evidence="4">
    <location>
        <begin position="357"/>
        <end position="371"/>
    </location>
</feature>
<evidence type="ECO:0000256" key="1">
    <source>
        <dbReference type="ARBA" id="ARBA00023121"/>
    </source>
</evidence>
<evidence type="ECO:0000313" key="6">
    <source>
        <dbReference type="EMBL" id="EGZ16058.1"/>
    </source>
</evidence>
<dbReference type="InterPro" id="IPR002110">
    <property type="entry name" value="Ankyrin_rpt"/>
</dbReference>
<evidence type="ECO:0000259" key="5">
    <source>
        <dbReference type="PROSITE" id="PS50020"/>
    </source>
</evidence>
<feature type="compositionally biased region" description="Low complexity" evidence="4">
    <location>
        <begin position="1420"/>
        <end position="1439"/>
    </location>
</feature>
<feature type="compositionally biased region" description="Low complexity" evidence="4">
    <location>
        <begin position="266"/>
        <end position="276"/>
    </location>
</feature>
<protein>
    <recommendedName>
        <fullName evidence="5">WW domain-containing protein</fullName>
    </recommendedName>
</protein>
<dbReference type="InterPro" id="IPR001202">
    <property type="entry name" value="WW_dom"/>
</dbReference>
<dbReference type="PROSITE" id="PS50096">
    <property type="entry name" value="IQ"/>
    <property type="match status" value="1"/>
</dbReference>
<dbReference type="Gene3D" id="2.20.70.10">
    <property type="match status" value="1"/>
</dbReference>
<dbReference type="PROSITE" id="PS50088">
    <property type="entry name" value="ANK_REPEAT"/>
    <property type="match status" value="2"/>
</dbReference>
<feature type="region of interest" description="Disordered" evidence="4">
    <location>
        <begin position="1286"/>
        <end position="1307"/>
    </location>
</feature>
<reference evidence="6 7" key="1">
    <citation type="journal article" date="2006" name="Science">
        <title>Phytophthora genome sequences uncover evolutionary origins and mechanisms of pathogenesis.</title>
        <authorList>
            <person name="Tyler B.M."/>
            <person name="Tripathy S."/>
            <person name="Zhang X."/>
            <person name="Dehal P."/>
            <person name="Jiang R.H."/>
            <person name="Aerts A."/>
            <person name="Arredondo F.D."/>
            <person name="Baxter L."/>
            <person name="Bensasson D."/>
            <person name="Beynon J.L."/>
            <person name="Chapman J."/>
            <person name="Damasceno C.M."/>
            <person name="Dorrance A.E."/>
            <person name="Dou D."/>
            <person name="Dickerman A.W."/>
            <person name="Dubchak I.L."/>
            <person name="Garbelotto M."/>
            <person name="Gijzen M."/>
            <person name="Gordon S.G."/>
            <person name="Govers F."/>
            <person name="Grunwald N.J."/>
            <person name="Huang W."/>
            <person name="Ivors K.L."/>
            <person name="Jones R.W."/>
            <person name="Kamoun S."/>
            <person name="Krampis K."/>
            <person name="Lamour K.H."/>
            <person name="Lee M.K."/>
            <person name="McDonald W.H."/>
            <person name="Medina M."/>
            <person name="Meijer H.J."/>
            <person name="Nordberg E.K."/>
            <person name="Maclean D.J."/>
            <person name="Ospina-Giraldo M.D."/>
            <person name="Morris P.F."/>
            <person name="Phuntumart V."/>
            <person name="Putnam N.H."/>
            <person name="Rash S."/>
            <person name="Rose J.K."/>
            <person name="Sakihama Y."/>
            <person name="Salamov A.A."/>
            <person name="Savidor A."/>
            <person name="Scheuring C.F."/>
            <person name="Smith B.M."/>
            <person name="Sobral B.W."/>
            <person name="Terry A."/>
            <person name="Torto-Alalibo T.A."/>
            <person name="Win J."/>
            <person name="Xu Z."/>
            <person name="Zhang H."/>
            <person name="Grigoriev I.V."/>
            <person name="Rokhsar D.S."/>
            <person name="Boore J.L."/>
        </authorList>
    </citation>
    <scope>NUCLEOTIDE SEQUENCE [LARGE SCALE GENOMIC DNA]</scope>
    <source>
        <strain evidence="6 7">P6497</strain>
    </source>
</reference>
<feature type="repeat" description="ANK" evidence="2">
    <location>
        <begin position="1692"/>
        <end position="1724"/>
    </location>
</feature>
<dbReference type="Proteomes" id="UP000002640">
    <property type="component" value="Unassembled WGS sequence"/>
</dbReference>
<feature type="repeat" description="ANK" evidence="2">
    <location>
        <begin position="1659"/>
        <end position="1691"/>
    </location>
</feature>
<feature type="region of interest" description="Disordered" evidence="4">
    <location>
        <begin position="512"/>
        <end position="597"/>
    </location>
</feature>
<feature type="coiled-coil region" evidence="3">
    <location>
        <begin position="632"/>
        <end position="659"/>
    </location>
</feature>
<keyword evidence="3" id="KW-0175">Coiled coil</keyword>
<feature type="compositionally biased region" description="Polar residues" evidence="4">
    <location>
        <begin position="532"/>
        <end position="541"/>
    </location>
</feature>
<dbReference type="SMART" id="SM00248">
    <property type="entry name" value="ANK"/>
    <property type="match status" value="2"/>
</dbReference>